<dbReference type="InterPro" id="IPR019794">
    <property type="entry name" value="Peroxidases_AS"/>
</dbReference>
<dbReference type="PRINTS" id="PR00461">
    <property type="entry name" value="PLPEROXIDASE"/>
</dbReference>
<dbReference type="InterPro" id="IPR002016">
    <property type="entry name" value="Haem_peroxidase"/>
</dbReference>
<dbReference type="GO" id="GO:0046872">
    <property type="term" value="F:metal ion binding"/>
    <property type="evidence" value="ECO:0007669"/>
    <property type="project" value="UniProtKB-KW"/>
</dbReference>
<dbReference type="GO" id="GO:0140825">
    <property type="term" value="F:lactoperoxidase activity"/>
    <property type="evidence" value="ECO:0007669"/>
    <property type="project" value="UniProtKB-EC"/>
</dbReference>
<feature type="disulfide bond" evidence="19">
    <location>
        <begin position="71"/>
        <end position="76"/>
    </location>
</feature>
<sequence>MIFLFTASYDLFWFTLIVANVFTLAHGKLSPNHYLSTCPKALFIINSAVIAAIKKETRIGASLLRLHFHDCFVNGCDGSLLLDDTPNFIGEKTATPNYNSIRGFDVVDDIKARVEKACPGVVSCADILALAARDSVVYLGGPSWTVGLGRRDSTTASRSVANTSILAPTSNLSALVSSFSAQELSLKDMVALSGMLYNF</sequence>
<dbReference type="Gene3D" id="1.10.520.10">
    <property type="match status" value="1"/>
</dbReference>
<evidence type="ECO:0000256" key="15">
    <source>
        <dbReference type="ARBA" id="ARBA00023324"/>
    </source>
</evidence>
<gene>
    <name evidence="22" type="ORF">HHK36_018650</name>
</gene>
<evidence type="ECO:0000256" key="8">
    <source>
        <dbReference type="ARBA" id="ARBA00022723"/>
    </source>
</evidence>
<dbReference type="GO" id="GO:0020037">
    <property type="term" value="F:heme binding"/>
    <property type="evidence" value="ECO:0007669"/>
    <property type="project" value="InterPro"/>
</dbReference>
<dbReference type="InterPro" id="IPR010255">
    <property type="entry name" value="Haem_peroxidase_sf"/>
</dbReference>
<feature type="binding site" evidence="17">
    <location>
        <position position="70"/>
    </location>
    <ligand>
        <name>Ca(2+)</name>
        <dbReference type="ChEBI" id="CHEBI:29108"/>
        <label>1</label>
    </ligand>
</feature>
<evidence type="ECO:0000256" key="3">
    <source>
        <dbReference type="ARBA" id="ARBA00002322"/>
    </source>
</evidence>
<comment type="similarity">
    <text evidence="20">Belongs to the peroxidase family.</text>
</comment>
<dbReference type="OrthoDB" id="2113341at2759"/>
<dbReference type="PROSITE" id="PS50873">
    <property type="entry name" value="PEROXIDASE_4"/>
    <property type="match status" value="1"/>
</dbReference>
<comment type="caution">
    <text evidence="22">The sequence shown here is derived from an EMBL/GenBank/DDBJ whole genome shotgun (WGS) entry which is preliminary data.</text>
</comment>
<keyword evidence="9" id="KW-0732">Signal</keyword>
<keyword evidence="13 19" id="KW-1015">Disulfide bond</keyword>
<keyword evidence="12" id="KW-0408">Iron</keyword>
<evidence type="ECO:0000256" key="17">
    <source>
        <dbReference type="PIRSR" id="PIRSR600823-3"/>
    </source>
</evidence>
<evidence type="ECO:0000259" key="21">
    <source>
        <dbReference type="PROSITE" id="PS50873"/>
    </source>
</evidence>
<accession>A0A834Z4R7</accession>
<evidence type="ECO:0000256" key="4">
    <source>
        <dbReference type="ARBA" id="ARBA00012313"/>
    </source>
</evidence>
<feature type="binding site" evidence="17">
    <location>
        <position position="91"/>
    </location>
    <ligand>
        <name>Ca(2+)</name>
        <dbReference type="ChEBI" id="CHEBI:29108"/>
        <label>1</label>
    </ligand>
</feature>
<comment type="cofactor">
    <cofactor evidence="2">
        <name>heme b</name>
        <dbReference type="ChEBI" id="CHEBI:60344"/>
    </cofactor>
</comment>
<evidence type="ECO:0000256" key="18">
    <source>
        <dbReference type="PIRSR" id="PIRSR600823-4"/>
    </source>
</evidence>
<evidence type="ECO:0000256" key="7">
    <source>
        <dbReference type="ARBA" id="ARBA00022617"/>
    </source>
</evidence>
<keyword evidence="6" id="KW-0575">Peroxidase</keyword>
<dbReference type="Pfam" id="PF00141">
    <property type="entry name" value="peroxidase"/>
    <property type="match status" value="1"/>
</dbReference>
<evidence type="ECO:0000313" key="22">
    <source>
        <dbReference type="EMBL" id="KAF8397012.1"/>
    </source>
</evidence>
<keyword evidence="23" id="KW-1185">Reference proteome</keyword>
<evidence type="ECO:0000256" key="10">
    <source>
        <dbReference type="ARBA" id="ARBA00022837"/>
    </source>
</evidence>
<dbReference type="GO" id="GO:0042744">
    <property type="term" value="P:hydrogen peroxide catabolic process"/>
    <property type="evidence" value="ECO:0007669"/>
    <property type="project" value="UniProtKB-KW"/>
</dbReference>
<keyword evidence="10 17" id="KW-0106">Calcium</keyword>
<reference evidence="22 23" key="1">
    <citation type="submission" date="2020-04" db="EMBL/GenBank/DDBJ databases">
        <title>Plant Genome Project.</title>
        <authorList>
            <person name="Zhang R.-G."/>
        </authorList>
    </citation>
    <scope>NUCLEOTIDE SEQUENCE [LARGE SCALE GENOMIC DNA]</scope>
    <source>
        <strain evidence="22">YNK0</strain>
        <tissue evidence="22">Leaf</tissue>
    </source>
</reference>
<organism evidence="22 23">
    <name type="scientific">Tetracentron sinense</name>
    <name type="common">Spur-leaf</name>
    <dbReference type="NCBI Taxonomy" id="13715"/>
    <lineage>
        <taxon>Eukaryota</taxon>
        <taxon>Viridiplantae</taxon>
        <taxon>Streptophyta</taxon>
        <taxon>Embryophyta</taxon>
        <taxon>Tracheophyta</taxon>
        <taxon>Spermatophyta</taxon>
        <taxon>Magnoliopsida</taxon>
        <taxon>Trochodendrales</taxon>
        <taxon>Trochodendraceae</taxon>
        <taxon>Tetracentron</taxon>
    </lineage>
</organism>
<evidence type="ECO:0000256" key="20">
    <source>
        <dbReference type="RuleBase" id="RU004241"/>
    </source>
</evidence>
<feature type="binding site" evidence="17">
    <location>
        <position position="79"/>
    </location>
    <ligand>
        <name>Ca(2+)</name>
        <dbReference type="ChEBI" id="CHEBI:29108"/>
        <label>1</label>
    </ligand>
</feature>
<dbReference type="Proteomes" id="UP000655225">
    <property type="component" value="Unassembled WGS sequence"/>
</dbReference>
<dbReference type="PROSITE" id="PS00436">
    <property type="entry name" value="PEROXIDASE_2"/>
    <property type="match status" value="1"/>
</dbReference>
<dbReference type="OMA" id="WFSEIAY"/>
<keyword evidence="7" id="KW-0349">Heme</keyword>
<evidence type="ECO:0000256" key="1">
    <source>
        <dbReference type="ARBA" id="ARBA00000189"/>
    </source>
</evidence>
<evidence type="ECO:0000256" key="9">
    <source>
        <dbReference type="ARBA" id="ARBA00022729"/>
    </source>
</evidence>
<evidence type="ECO:0000256" key="2">
    <source>
        <dbReference type="ARBA" id="ARBA00001970"/>
    </source>
</evidence>
<evidence type="ECO:0000256" key="14">
    <source>
        <dbReference type="ARBA" id="ARBA00023180"/>
    </source>
</evidence>
<feature type="binding site" evidence="17">
    <location>
        <position position="73"/>
    </location>
    <ligand>
        <name>Ca(2+)</name>
        <dbReference type="ChEBI" id="CHEBI:29108"/>
        <label>1</label>
    </ligand>
</feature>
<comment type="function">
    <text evidence="3">Removal of H(2)O(2), oxidation of toxic reductants, biosynthesis and degradation of lignin, suberization, auxin catabolism, response to environmental stresses such as wounding, pathogen attack and oxidative stress. These functions might be dependent on each isozyme/isoform in each plant tissue.</text>
</comment>
<feature type="binding site" evidence="17">
    <location>
        <position position="77"/>
    </location>
    <ligand>
        <name>Ca(2+)</name>
        <dbReference type="ChEBI" id="CHEBI:29108"/>
        <label>1</label>
    </ligand>
</feature>
<dbReference type="EMBL" id="JABCRI010000012">
    <property type="protein sequence ID" value="KAF8397012.1"/>
    <property type="molecule type" value="Genomic_DNA"/>
</dbReference>
<dbReference type="AlphaFoldDB" id="A0A834Z4R7"/>
<evidence type="ECO:0000256" key="16">
    <source>
        <dbReference type="PIRSR" id="PIRSR600823-1"/>
    </source>
</evidence>
<evidence type="ECO:0000313" key="23">
    <source>
        <dbReference type="Proteomes" id="UP000655225"/>
    </source>
</evidence>
<feature type="binding site" evidence="17">
    <location>
        <position position="75"/>
    </location>
    <ligand>
        <name>Ca(2+)</name>
        <dbReference type="ChEBI" id="CHEBI:29108"/>
        <label>1</label>
    </ligand>
</feature>
<evidence type="ECO:0000256" key="13">
    <source>
        <dbReference type="ARBA" id="ARBA00023157"/>
    </source>
</evidence>
<comment type="catalytic activity">
    <reaction evidence="1">
        <text>2 a phenolic donor + H2O2 = 2 a phenolic radical donor + 2 H2O</text>
        <dbReference type="Rhea" id="RHEA:56136"/>
        <dbReference type="ChEBI" id="CHEBI:15377"/>
        <dbReference type="ChEBI" id="CHEBI:16240"/>
        <dbReference type="ChEBI" id="CHEBI:139520"/>
        <dbReference type="ChEBI" id="CHEBI:139521"/>
        <dbReference type="EC" id="1.11.1.7"/>
    </reaction>
</comment>
<dbReference type="GO" id="GO:0006979">
    <property type="term" value="P:response to oxidative stress"/>
    <property type="evidence" value="ECO:0007669"/>
    <property type="project" value="InterPro"/>
</dbReference>
<evidence type="ECO:0000256" key="6">
    <source>
        <dbReference type="ARBA" id="ARBA00022559"/>
    </source>
</evidence>
<feature type="disulfide bond" evidence="19">
    <location>
        <begin position="38"/>
        <end position="118"/>
    </location>
</feature>
<dbReference type="InterPro" id="IPR000823">
    <property type="entry name" value="Peroxidase_pln"/>
</dbReference>
<proteinExistence type="inferred from homology"/>
<evidence type="ECO:0000256" key="19">
    <source>
        <dbReference type="PIRSR" id="PIRSR600823-5"/>
    </source>
</evidence>
<feature type="site" description="Transition state stabilizer" evidence="18">
    <location>
        <position position="65"/>
    </location>
</feature>
<keyword evidence="14" id="KW-0325">Glycoprotein</keyword>
<dbReference type="SUPFAM" id="SSF48113">
    <property type="entry name" value="Heme-dependent peroxidases"/>
    <property type="match status" value="1"/>
</dbReference>
<keyword evidence="5" id="KW-0964">Secreted</keyword>
<evidence type="ECO:0000256" key="11">
    <source>
        <dbReference type="ARBA" id="ARBA00023002"/>
    </source>
</evidence>
<dbReference type="PANTHER" id="PTHR31388:SF264">
    <property type="entry name" value="PEROXIDASE 59"/>
    <property type="match status" value="1"/>
</dbReference>
<evidence type="ECO:0000256" key="12">
    <source>
        <dbReference type="ARBA" id="ARBA00023004"/>
    </source>
</evidence>
<comment type="cofactor">
    <cofactor evidence="17">
        <name>Ca(2+)</name>
        <dbReference type="ChEBI" id="CHEBI:29108"/>
    </cofactor>
    <text evidence="17">Binds 2 calcium ions per subunit.</text>
</comment>
<dbReference type="PANTHER" id="PTHR31388">
    <property type="entry name" value="PEROXIDASE 72-RELATED"/>
    <property type="match status" value="1"/>
</dbReference>
<feature type="domain" description="Plant heme peroxidase family profile" evidence="21">
    <location>
        <begin position="28"/>
        <end position="194"/>
    </location>
</feature>
<name>A0A834Z4R7_TETSI</name>
<feature type="active site" description="Proton acceptor" evidence="16">
    <location>
        <position position="69"/>
    </location>
</feature>
<dbReference type="EC" id="1.11.1.7" evidence="4"/>
<keyword evidence="11" id="KW-0560">Oxidoreductase</keyword>
<dbReference type="PRINTS" id="PR00458">
    <property type="entry name" value="PEROXIDASE"/>
</dbReference>
<protein>
    <recommendedName>
        <fullName evidence="4">peroxidase</fullName>
        <ecNumber evidence="4">1.11.1.7</ecNumber>
    </recommendedName>
</protein>
<evidence type="ECO:0000256" key="5">
    <source>
        <dbReference type="ARBA" id="ARBA00022525"/>
    </source>
</evidence>
<keyword evidence="8 17" id="KW-0479">Metal-binding</keyword>
<keyword evidence="15" id="KW-0376">Hydrogen peroxide</keyword>
<dbReference type="FunFam" id="1.10.520.10:FF:000001">
    <property type="entry name" value="Peroxidase"/>
    <property type="match status" value="1"/>
</dbReference>